<dbReference type="STRING" id="29559.NPL3_02070"/>
<feature type="domain" description="Mycoplasma immunoglobulin binding protein M2" evidence="4">
    <location>
        <begin position="549"/>
        <end position="733"/>
    </location>
</feature>
<evidence type="ECO:0000313" key="6">
    <source>
        <dbReference type="EMBL" id="TDU98096.1"/>
    </source>
</evidence>
<evidence type="ECO:0000259" key="4">
    <source>
        <dbReference type="Pfam" id="PF26364"/>
    </source>
</evidence>
<sequence length="743" mass="85438">MRIFKKKKAKLALVGSSAFVGSLITIASIWYLSQAKNTNSVKLNLRDPQMKIQKGDLDLNNANPSITDQNIPKIIKIVDEVKPAEPKPIPNPPTPIAPELEPLPKPKPPVVTPIPTPIPKPPVEKPKPKENEEIKVTHNKRKITIFGVQVEVDVEERAKRVYNPSDVQKGITNLNPYYSEIAFKITNVEVTEELINKNMEHAKQGLGHVFPGIQDLPEDDTEKFKWEEHIRNNRPWFDKQLWKFKDFIDAQGDNIVNWFKEEFKGDWPKIKAEPNEIKKMVLIVKRLDMSKFKKLSNNAEKYLRQGLTADDDNVFINKDGEIDSRSFSPFPGSNSTFERIKRDNQDKRVFGFDSEIHNFKRPSNSIMTGDYPGWKRTKIWPENDERFKDLGIGNTDGIEIHQLKREKEQEGKLNEGIVITIDFSNEAGYQKSKEIIKKLKDKKVEITSYRFLNVGKIDANQKMGEIVQELPDVLPQLEVFFETMNTDALKYLENKHIKELSLITTGNSLRDEWTINPFGLKKVEWVNTVDYNVSSDYSKWSRIATRITFDTIGFDEEDEKLNRINDGLRMVYFVRNNEPFFQGGLGPGLSPDHNEGENSWPLGLDLSKIKSRKSLRGLIFNDELKPSNGTRKLKRLTLYNDSNTFEIDADELNNSQFADIMITKQPQMPKTKIFFSNRQTRFIKISGKSGPLTEQGFRHLKVLLEYGDGLKRDTVKTDNEEIANFLKAHGLNVDASQDDNEYN</sequence>
<dbReference type="Pfam" id="PF26364">
    <property type="entry name" value="MIB_M2"/>
    <property type="match status" value="1"/>
</dbReference>
<organism evidence="6 7">
    <name type="scientific">Metamycoplasma hyosynoviae</name>
    <dbReference type="NCBI Taxonomy" id="29559"/>
    <lineage>
        <taxon>Bacteria</taxon>
        <taxon>Bacillati</taxon>
        <taxon>Mycoplasmatota</taxon>
        <taxon>Mycoplasmoidales</taxon>
        <taxon>Metamycoplasmataceae</taxon>
        <taxon>Metamycoplasma</taxon>
    </lineage>
</organism>
<gene>
    <name evidence="6" type="ORF">JN03_0109</name>
    <name evidence="5" type="ORF">QJ129_00500</name>
</gene>
<dbReference type="InterPro" id="IPR058860">
    <property type="entry name" value="MIB_M2"/>
</dbReference>
<reference evidence="6 7" key="1">
    <citation type="submission" date="2019-03" db="EMBL/GenBank/DDBJ databases">
        <title>Genomic Encyclopedia of Archaeal and Bacterial Type Strains, Phase II (KMG-II): from individual species to whole genera.</title>
        <authorList>
            <person name="Goeker M."/>
        </authorList>
    </citation>
    <scope>NUCLEOTIDE SEQUENCE [LARGE SCALE GENOMIC DNA]</scope>
    <source>
        <strain evidence="6 7">ATCC 25591</strain>
    </source>
</reference>
<feature type="domain" description="IgG-blocking virulence" evidence="2">
    <location>
        <begin position="338"/>
        <end position="539"/>
    </location>
</feature>
<dbReference type="Proteomes" id="UP000294882">
    <property type="component" value="Unassembled WGS sequence"/>
</dbReference>
<dbReference type="RefSeq" id="WP_036444653.1">
    <property type="nucleotide sequence ID" value="NZ_JAQRAI010000004.1"/>
</dbReference>
<dbReference type="EMBL" id="SOCH01000002">
    <property type="protein sequence ID" value="TDU98096.1"/>
    <property type="molecule type" value="Genomic_DNA"/>
</dbReference>
<feature type="domain" description="Mycoplasma immunoglobulin binding protein arm" evidence="3">
    <location>
        <begin position="191"/>
        <end position="330"/>
    </location>
</feature>
<keyword evidence="1" id="KW-0812">Transmembrane</keyword>
<dbReference type="Pfam" id="PF26360">
    <property type="entry name" value="MIB_M1"/>
    <property type="match status" value="1"/>
</dbReference>
<dbReference type="NCBIfam" id="TIGR04526">
    <property type="entry name" value="predic_Ig_block"/>
    <property type="match status" value="1"/>
</dbReference>
<comment type="caution">
    <text evidence="6">The sequence shown here is derived from an EMBL/GenBank/DDBJ whole genome shotgun (WGS) entry which is preliminary data.</text>
</comment>
<dbReference type="AlphaFoldDB" id="A0A063Y729"/>
<dbReference type="EMBL" id="JASBCP010000001">
    <property type="protein sequence ID" value="MDI3047745.1"/>
    <property type="molecule type" value="Genomic_DNA"/>
</dbReference>
<evidence type="ECO:0000256" key="1">
    <source>
        <dbReference type="SAM" id="Phobius"/>
    </source>
</evidence>
<protein>
    <submittedName>
        <fullName evidence="5 6">Immunoglobulin-blocking virulence protein</fullName>
    </submittedName>
</protein>
<keyword evidence="1" id="KW-1133">Transmembrane helix</keyword>
<feature type="transmembrane region" description="Helical" evidence="1">
    <location>
        <begin position="12"/>
        <end position="32"/>
    </location>
</feature>
<keyword evidence="1" id="KW-0472">Membrane</keyword>
<accession>A0A063Y729</accession>
<dbReference type="Proteomes" id="UP001233782">
    <property type="component" value="Unassembled WGS sequence"/>
</dbReference>
<evidence type="ECO:0000259" key="2">
    <source>
        <dbReference type="Pfam" id="PF26360"/>
    </source>
</evidence>
<evidence type="ECO:0000259" key="3">
    <source>
        <dbReference type="Pfam" id="PF26361"/>
    </source>
</evidence>
<name>A0A063Y729_9BACT</name>
<dbReference type="NCBIfam" id="TIGR04524">
    <property type="entry name" value="mycoplas_M_dom"/>
    <property type="match status" value="1"/>
</dbReference>
<evidence type="ECO:0000313" key="5">
    <source>
        <dbReference type="EMBL" id="MDI3047745.1"/>
    </source>
</evidence>
<proteinExistence type="predicted"/>
<dbReference type="InterPro" id="IPR030941">
    <property type="entry name" value="Predic_Ig_block"/>
</dbReference>
<dbReference type="InterPro" id="IPR058861">
    <property type="entry name" value="MIB_arm"/>
</dbReference>
<dbReference type="InterPro" id="IPR030942">
    <property type="entry name" value="Mycoplas_M_dom"/>
</dbReference>
<evidence type="ECO:0000313" key="7">
    <source>
        <dbReference type="Proteomes" id="UP000294882"/>
    </source>
</evidence>
<reference evidence="5" key="2">
    <citation type="submission" date="2023-04" db="EMBL/GenBank/DDBJ databases">
        <title>Genomes of recent Mycoplasma hyosynoviae isolates 2023.</title>
        <authorList>
            <person name="Spergser J."/>
        </authorList>
    </citation>
    <scope>NUCLEOTIDE SEQUENCE</scope>
    <source>
        <strain evidence="5">SN1J23N</strain>
    </source>
</reference>
<dbReference type="Pfam" id="PF26361">
    <property type="entry name" value="MIB_arm"/>
    <property type="match status" value="1"/>
</dbReference>